<gene>
    <name evidence="2" type="ORF">PHYSODRAFT_492016</name>
</gene>
<dbReference type="RefSeq" id="XP_009523288.1">
    <property type="nucleotide sequence ID" value="XM_009524993.1"/>
</dbReference>
<dbReference type="Proteomes" id="UP000002640">
    <property type="component" value="Unassembled WGS sequence"/>
</dbReference>
<dbReference type="AlphaFoldDB" id="G4ZAU2"/>
<proteinExistence type="predicted"/>
<organism evidence="2 3">
    <name type="scientific">Phytophthora sojae (strain P6497)</name>
    <name type="common">Soybean stem and root rot agent</name>
    <name type="synonym">Phytophthora megasperma f. sp. glycines</name>
    <dbReference type="NCBI Taxonomy" id="1094619"/>
    <lineage>
        <taxon>Eukaryota</taxon>
        <taxon>Sar</taxon>
        <taxon>Stramenopiles</taxon>
        <taxon>Oomycota</taxon>
        <taxon>Peronosporomycetes</taxon>
        <taxon>Peronosporales</taxon>
        <taxon>Peronosporaceae</taxon>
        <taxon>Phytophthora</taxon>
    </lineage>
</organism>
<dbReference type="GeneID" id="20656777"/>
<dbReference type="EMBL" id="JH159153">
    <property type="protein sequence ID" value="EGZ20571.1"/>
    <property type="molecule type" value="Genomic_DNA"/>
</dbReference>
<dbReference type="InterPro" id="IPR004875">
    <property type="entry name" value="DDE_SF_endonuclease_dom"/>
</dbReference>
<accession>G4ZAU2</accession>
<dbReference type="GO" id="GO:0003677">
    <property type="term" value="F:DNA binding"/>
    <property type="evidence" value="ECO:0007669"/>
    <property type="project" value="TreeGrafter"/>
</dbReference>
<keyword evidence="3" id="KW-1185">Reference proteome</keyword>
<dbReference type="PANTHER" id="PTHR19303">
    <property type="entry name" value="TRANSPOSON"/>
    <property type="match status" value="1"/>
</dbReference>
<sequence length="266" mass="29363">YKRFMQRFPLLSTRSAQAISKARNRVTSDDVTLFHTTLADAYEKYGFEACQVFNMDETSFVSKKNTKTVVAARGSRNVWTAEVSTSFHLTIVACGGADGTAIPPAFILPGQTVKLNVLDFCTVPGAAVSTTESGFMNAEFFAEWLRYFEASAPRDTPRPLLLIMDGCSAHYSLKVCDTAVELKILLATLPSNATHLFQPLDVAVFGSFKRKLRLLLNTFVGEQGNDSIPKNKALMIASLAWQGCHFDENIHAGFRGCGLYPCPWIR</sequence>
<evidence type="ECO:0000313" key="2">
    <source>
        <dbReference type="EMBL" id="EGZ20571.1"/>
    </source>
</evidence>
<dbReference type="GO" id="GO:0005634">
    <property type="term" value="C:nucleus"/>
    <property type="evidence" value="ECO:0007669"/>
    <property type="project" value="TreeGrafter"/>
</dbReference>
<dbReference type="OMA" id="HAMEANP"/>
<feature type="domain" description="DDE-1" evidence="1">
    <location>
        <begin position="91"/>
        <end position="254"/>
    </location>
</feature>
<dbReference type="InterPro" id="IPR036397">
    <property type="entry name" value="RNaseH_sf"/>
</dbReference>
<dbReference type="Gene3D" id="3.30.420.10">
    <property type="entry name" value="Ribonuclease H-like superfamily/Ribonuclease H"/>
    <property type="match status" value="1"/>
</dbReference>
<evidence type="ECO:0000313" key="3">
    <source>
        <dbReference type="Proteomes" id="UP000002640"/>
    </source>
</evidence>
<reference evidence="2 3" key="1">
    <citation type="journal article" date="2006" name="Science">
        <title>Phytophthora genome sequences uncover evolutionary origins and mechanisms of pathogenesis.</title>
        <authorList>
            <person name="Tyler B.M."/>
            <person name="Tripathy S."/>
            <person name="Zhang X."/>
            <person name="Dehal P."/>
            <person name="Jiang R.H."/>
            <person name="Aerts A."/>
            <person name="Arredondo F.D."/>
            <person name="Baxter L."/>
            <person name="Bensasson D."/>
            <person name="Beynon J.L."/>
            <person name="Chapman J."/>
            <person name="Damasceno C.M."/>
            <person name="Dorrance A.E."/>
            <person name="Dou D."/>
            <person name="Dickerman A.W."/>
            <person name="Dubchak I.L."/>
            <person name="Garbelotto M."/>
            <person name="Gijzen M."/>
            <person name="Gordon S.G."/>
            <person name="Govers F."/>
            <person name="Grunwald N.J."/>
            <person name="Huang W."/>
            <person name="Ivors K.L."/>
            <person name="Jones R.W."/>
            <person name="Kamoun S."/>
            <person name="Krampis K."/>
            <person name="Lamour K.H."/>
            <person name="Lee M.K."/>
            <person name="McDonald W.H."/>
            <person name="Medina M."/>
            <person name="Meijer H.J."/>
            <person name="Nordberg E.K."/>
            <person name="Maclean D.J."/>
            <person name="Ospina-Giraldo M.D."/>
            <person name="Morris P.F."/>
            <person name="Phuntumart V."/>
            <person name="Putnam N.H."/>
            <person name="Rash S."/>
            <person name="Rose J.K."/>
            <person name="Sakihama Y."/>
            <person name="Salamov A.A."/>
            <person name="Savidor A."/>
            <person name="Scheuring C.F."/>
            <person name="Smith B.M."/>
            <person name="Sobral B.W."/>
            <person name="Terry A."/>
            <person name="Torto-Alalibo T.A."/>
            <person name="Win J."/>
            <person name="Xu Z."/>
            <person name="Zhang H."/>
            <person name="Grigoriev I.V."/>
            <person name="Rokhsar D.S."/>
            <person name="Boore J.L."/>
        </authorList>
    </citation>
    <scope>NUCLEOTIDE SEQUENCE [LARGE SCALE GENOMIC DNA]</scope>
    <source>
        <strain evidence="2 3">P6497</strain>
    </source>
</reference>
<dbReference type="PANTHER" id="PTHR19303:SF57">
    <property type="entry name" value="HTH CENPB-TYPE DOMAIN-CONTAINING PROTEIN"/>
    <property type="match status" value="1"/>
</dbReference>
<protein>
    <recommendedName>
        <fullName evidence="1">DDE-1 domain-containing protein</fullName>
    </recommendedName>
</protein>
<dbReference type="Pfam" id="PF03184">
    <property type="entry name" value="DDE_1"/>
    <property type="match status" value="1"/>
</dbReference>
<evidence type="ECO:0000259" key="1">
    <source>
        <dbReference type="Pfam" id="PF03184"/>
    </source>
</evidence>
<feature type="non-terminal residue" evidence="2">
    <location>
        <position position="1"/>
    </location>
</feature>
<name>G4ZAU2_PHYSP</name>
<dbReference type="InParanoid" id="G4ZAU2"/>
<dbReference type="InterPro" id="IPR050863">
    <property type="entry name" value="CenT-Element_Derived"/>
</dbReference>
<dbReference type="KEGG" id="psoj:PHYSODRAFT_492016"/>